<dbReference type="AlphaFoldDB" id="A0A699TWW8"/>
<evidence type="ECO:0000313" key="1">
    <source>
        <dbReference type="EMBL" id="GFD15402.1"/>
    </source>
</evidence>
<reference evidence="1" key="1">
    <citation type="journal article" date="2019" name="Sci. Rep.">
        <title>Draft genome of Tanacetum cinerariifolium, the natural source of mosquito coil.</title>
        <authorList>
            <person name="Yamashiro T."/>
            <person name="Shiraishi A."/>
            <person name="Satake H."/>
            <person name="Nakayama K."/>
        </authorList>
    </citation>
    <scope>NUCLEOTIDE SEQUENCE</scope>
</reference>
<feature type="non-terminal residue" evidence="1">
    <location>
        <position position="1"/>
    </location>
</feature>
<comment type="caution">
    <text evidence="1">The sequence shown here is derived from an EMBL/GenBank/DDBJ whole genome shotgun (WGS) entry which is preliminary data.</text>
</comment>
<dbReference type="CDD" id="cd09272">
    <property type="entry name" value="RNase_HI_RT_Ty1"/>
    <property type="match status" value="1"/>
</dbReference>
<sequence length="80" mass="8660">VLKETLNLGLWYLKGPGFNLKAYSDSDYVGCNLDRKSTPAGNQILGGKLVCWSAKKQSSVAMSSTKAKYVVVSRCCAQVL</sequence>
<protein>
    <submittedName>
        <fullName evidence="1">Retrovirus-related Pol polyprotein from transposon TNT 1-94</fullName>
    </submittedName>
</protein>
<dbReference type="EMBL" id="BKCJ011286192">
    <property type="protein sequence ID" value="GFD15402.1"/>
    <property type="molecule type" value="Genomic_DNA"/>
</dbReference>
<organism evidence="1">
    <name type="scientific">Tanacetum cinerariifolium</name>
    <name type="common">Dalmatian daisy</name>
    <name type="synonym">Chrysanthemum cinerariifolium</name>
    <dbReference type="NCBI Taxonomy" id="118510"/>
    <lineage>
        <taxon>Eukaryota</taxon>
        <taxon>Viridiplantae</taxon>
        <taxon>Streptophyta</taxon>
        <taxon>Embryophyta</taxon>
        <taxon>Tracheophyta</taxon>
        <taxon>Spermatophyta</taxon>
        <taxon>Magnoliopsida</taxon>
        <taxon>eudicotyledons</taxon>
        <taxon>Gunneridae</taxon>
        <taxon>Pentapetalae</taxon>
        <taxon>asterids</taxon>
        <taxon>campanulids</taxon>
        <taxon>Asterales</taxon>
        <taxon>Asteraceae</taxon>
        <taxon>Asteroideae</taxon>
        <taxon>Anthemideae</taxon>
        <taxon>Anthemidinae</taxon>
        <taxon>Tanacetum</taxon>
    </lineage>
</organism>
<name>A0A699TWW8_TANCI</name>
<dbReference type="PANTHER" id="PTHR11439:SF495">
    <property type="entry name" value="REVERSE TRANSCRIPTASE, RNA-DEPENDENT DNA POLYMERASE-RELATED"/>
    <property type="match status" value="1"/>
</dbReference>
<accession>A0A699TWW8</accession>
<gene>
    <name evidence="1" type="ORF">Tci_887371</name>
</gene>
<dbReference type="PANTHER" id="PTHR11439">
    <property type="entry name" value="GAG-POL-RELATED RETROTRANSPOSON"/>
    <property type="match status" value="1"/>
</dbReference>
<proteinExistence type="predicted"/>